<proteinExistence type="inferred from homology"/>
<evidence type="ECO:0000256" key="2">
    <source>
        <dbReference type="ARBA" id="ARBA00007373"/>
    </source>
</evidence>
<dbReference type="InterPro" id="IPR042533">
    <property type="entry name" value="Nucleoporin_Nup155_C_1"/>
</dbReference>
<comment type="similarity">
    <text evidence="2">Belongs to the non-repetitive/WGA-negative nucleoporin family.</text>
</comment>
<dbReference type="InterPro" id="IPR007187">
    <property type="entry name" value="Nucleoporin_Nup133/Nup155_C"/>
</dbReference>
<keyword evidence="3" id="KW-0813">Transport</keyword>
<evidence type="ECO:0000259" key="7">
    <source>
        <dbReference type="Pfam" id="PF08801"/>
    </source>
</evidence>
<dbReference type="InterPro" id="IPR042537">
    <property type="entry name" value="Nucleoporin_Nup155_C_2"/>
</dbReference>
<protein>
    <submittedName>
        <fullName evidence="8">Nucleoporin-domain-containing protein</fullName>
    </submittedName>
</protein>
<dbReference type="EMBL" id="ML220113">
    <property type="protein sequence ID" value="TGZ83606.1"/>
    <property type="molecule type" value="Genomic_DNA"/>
</dbReference>
<name>A0A4S2N3J0_9PEZI</name>
<dbReference type="Gene3D" id="1.20.58.1780">
    <property type="match status" value="1"/>
</dbReference>
<dbReference type="PANTHER" id="PTHR10350">
    <property type="entry name" value="NUCLEAR PORE COMPLEX PROTEIN NUP155"/>
    <property type="match status" value="1"/>
</dbReference>
<dbReference type="GO" id="GO:0006405">
    <property type="term" value="P:RNA export from nucleus"/>
    <property type="evidence" value="ECO:0007669"/>
    <property type="project" value="TreeGrafter"/>
</dbReference>
<keyword evidence="4" id="KW-0539">Nucleus</keyword>
<dbReference type="Gene3D" id="1.25.40.440">
    <property type="entry name" value="Nucleoporin, helical domain, central subdomain"/>
    <property type="match status" value="1"/>
</dbReference>
<feature type="region of interest" description="Disordered" evidence="5">
    <location>
        <begin position="1"/>
        <end position="29"/>
    </location>
</feature>
<dbReference type="InParanoid" id="A0A4S2N3J0"/>
<feature type="domain" description="Nucleoporin Nup133/Nup155-like N-terminal" evidence="7">
    <location>
        <begin position="146"/>
        <end position="563"/>
    </location>
</feature>
<dbReference type="GO" id="GO:0036228">
    <property type="term" value="P:protein localization to nuclear inner membrane"/>
    <property type="evidence" value="ECO:0007669"/>
    <property type="project" value="TreeGrafter"/>
</dbReference>
<sequence>MASAFQTPKRPYPGQFATPASVAAPREDPYRQNVMYPNLNDLPRELGTPSRTYSYGGHQASEPVPYRPQNALVQRQSASGVVAAHDRLQPSTEPLDPKQRGARSISQALEAEAKYPALDDIIGQGQSGEYELAQSYAPEPFIRSAQHVIPDSIFEQYNLATSHTLMGLFPDLKQAWITVDNRLYLWDYASGSGFQGYEAQPNNITAVKLLKPKPGVFVSQVTYVLVIATSVDVFLLGVEVQENQRGSVDVVLYETKMSVPTKAQDVTIIEGSKTTGRIFFASKADNDVYEFTYQAEERWFHGRCGKVCHTNGGMSTVLPRISWFSDHKDSETVEQIVIDDTRSLLYTLSSASTIRVFQMKPDGALNLCITHAFANTLANVRVMSNSSNIGPESPIVAISPVIAPQARRTHLVAITKSGCRLFMNAVSSGYDFGTDSPPTSMQVVHIRHPPSGAPIRNNVRRAKVFTPGYFFCFLEQDRYNDTLLLCAPDPAKISVLNDPNHPQQLRLIEQGQLVPLESRVEAIELVGGAFAATSSPQGFGNETATQFDLPPSEIAVLTNSGVHVIQRRRLVDIFDAILRFGAPGTGVDAEVKKFFDTYGRAEGCAAALAVACGAGTNDSANQATRISDPEVVELARKYFIELGGKPFADGYWGDGGNLPHIDQIHPSGRAEGLIFYTARIVRSIWRSSIIKPKAVAGSVTYSSSVDIAKLKSIQTQLINLLSFLKDNKNYISGLAGPQNLFTSGNKVDEVANQSEHRTLHAMLTLIESMIEGISFVLCLMEDKLDDIILSLPEQQQRAVKELTYAALFSSTAGQDLAKELVTAIVNRHIATGSNVDAVADALRRRCGSFCSADDVVMFKAIEFVRRAKDEADPETRNRQLKESLRLFEETAGSLTMENLADTVAEYRGLNFHQGAVQLALTVARQIDRGDSAVAFLDEAPSDDNHSPAAELFRKRQECYQLIFQVLDDLESITQNSPEMVNGLLSEAARICNDTWLTLYSSTDILFHYSLYDWLFFRNQADRLLEVDSPHVLAYLKHRSHDSVKHCDFTWKYLRRQDNLLDAAETLQDLALSENFDLPLADRLQYLSQASLICQTPGHYGAKQQMNQVGQAIQEQIDVASIQQDILERIRGDARISAEKKAKLVAALDHTLLPLTELYNMYADPYGYMDICLSIFQSADHRGLTEIRTCWEQLISEIHQKALSSTSPNITDHPYELIANEIRRLGKRFTNSEYIFPPSELILLLEKYDQEFQKDVAPQGWVVKTMVDAGVKEETVLAVLEEMFHRDEPPFRGQARKRLLADAMICVDTWWAKILRGQRGREGFRELEVVNTLRSMASLVLARGGEEWEAVERLCSSIERGGLDRRSY</sequence>
<dbReference type="Proteomes" id="UP000298138">
    <property type="component" value="Unassembled WGS sequence"/>
</dbReference>
<feature type="domain" description="Nucleoporin Nup133/Nup155-like C-terminal" evidence="6">
    <location>
        <begin position="667"/>
        <end position="1312"/>
    </location>
</feature>
<dbReference type="GO" id="GO:0044611">
    <property type="term" value="C:nuclear pore inner ring"/>
    <property type="evidence" value="ECO:0007669"/>
    <property type="project" value="TreeGrafter"/>
</dbReference>
<dbReference type="OrthoDB" id="338970at2759"/>
<dbReference type="PANTHER" id="PTHR10350:SF6">
    <property type="entry name" value="NUCLEAR PORE COMPLEX PROTEIN NUP155"/>
    <property type="match status" value="1"/>
</dbReference>
<dbReference type="InterPro" id="IPR014908">
    <property type="entry name" value="Nucleoporin_Nup133/Nup155_N"/>
</dbReference>
<evidence type="ECO:0000259" key="6">
    <source>
        <dbReference type="Pfam" id="PF03177"/>
    </source>
</evidence>
<dbReference type="GO" id="GO:0006606">
    <property type="term" value="P:protein import into nucleus"/>
    <property type="evidence" value="ECO:0007669"/>
    <property type="project" value="TreeGrafter"/>
</dbReference>
<dbReference type="GO" id="GO:0000972">
    <property type="term" value="P:transcription-dependent tethering of RNA polymerase II gene DNA at nuclear periphery"/>
    <property type="evidence" value="ECO:0007669"/>
    <property type="project" value="TreeGrafter"/>
</dbReference>
<dbReference type="Gene3D" id="1.20.120.1880">
    <property type="entry name" value="Nucleoporin, helical C-terminal domain"/>
    <property type="match status" value="1"/>
</dbReference>
<evidence type="ECO:0000313" key="9">
    <source>
        <dbReference type="Proteomes" id="UP000298138"/>
    </source>
</evidence>
<evidence type="ECO:0000256" key="1">
    <source>
        <dbReference type="ARBA" id="ARBA00004123"/>
    </source>
</evidence>
<comment type="subcellular location">
    <subcellularLocation>
        <location evidence="1">Nucleus</location>
    </subcellularLocation>
</comment>
<evidence type="ECO:0000256" key="4">
    <source>
        <dbReference type="ARBA" id="ARBA00023242"/>
    </source>
</evidence>
<dbReference type="STRING" id="341454.A0A4S2N3J0"/>
<keyword evidence="9" id="KW-1185">Reference proteome</keyword>
<reference evidence="8 9" key="1">
    <citation type="submission" date="2019-04" db="EMBL/GenBank/DDBJ databases">
        <title>Comparative genomics and transcriptomics to analyze fruiting body development in filamentous ascomycetes.</title>
        <authorList>
            <consortium name="DOE Joint Genome Institute"/>
            <person name="Lutkenhaus R."/>
            <person name="Traeger S."/>
            <person name="Breuer J."/>
            <person name="Kuo A."/>
            <person name="Lipzen A."/>
            <person name="Pangilinan J."/>
            <person name="Dilworth D."/>
            <person name="Sandor L."/>
            <person name="Poggeler S."/>
            <person name="Barry K."/>
            <person name="Grigoriev I.V."/>
            <person name="Nowrousian M."/>
        </authorList>
    </citation>
    <scope>NUCLEOTIDE SEQUENCE [LARGE SCALE GENOMIC DNA]</scope>
    <source>
        <strain evidence="8 9">CBS 389.68</strain>
    </source>
</reference>
<evidence type="ECO:0000256" key="5">
    <source>
        <dbReference type="SAM" id="MobiDB-lite"/>
    </source>
</evidence>
<dbReference type="InterPro" id="IPR004870">
    <property type="entry name" value="Nucleoporin_Nup155"/>
</dbReference>
<organism evidence="8 9">
    <name type="scientific">Ascodesmis nigricans</name>
    <dbReference type="NCBI Taxonomy" id="341454"/>
    <lineage>
        <taxon>Eukaryota</taxon>
        <taxon>Fungi</taxon>
        <taxon>Dikarya</taxon>
        <taxon>Ascomycota</taxon>
        <taxon>Pezizomycotina</taxon>
        <taxon>Pezizomycetes</taxon>
        <taxon>Pezizales</taxon>
        <taxon>Ascodesmidaceae</taxon>
        <taxon>Ascodesmis</taxon>
    </lineage>
</organism>
<gene>
    <name evidence="8" type="ORF">EX30DRAFT_327212</name>
</gene>
<dbReference type="Pfam" id="PF08801">
    <property type="entry name" value="Nucleoporin_N"/>
    <property type="match status" value="1"/>
</dbReference>
<dbReference type="Gene3D" id="1.25.40.450">
    <property type="entry name" value="Nucleoporin, helical domain, N-terminal subdomain"/>
    <property type="match status" value="1"/>
</dbReference>
<accession>A0A4S2N3J0</accession>
<dbReference type="FunCoup" id="A0A4S2N3J0">
    <property type="interactions" value="1199"/>
</dbReference>
<dbReference type="InterPro" id="IPR042538">
    <property type="entry name" value="Nucleoporin_Nup155_C_3"/>
</dbReference>
<evidence type="ECO:0000256" key="3">
    <source>
        <dbReference type="ARBA" id="ARBA00022448"/>
    </source>
</evidence>
<evidence type="ECO:0000313" key="8">
    <source>
        <dbReference type="EMBL" id="TGZ83606.1"/>
    </source>
</evidence>
<dbReference type="Pfam" id="PF03177">
    <property type="entry name" value="Nucleoporin_C"/>
    <property type="match status" value="1"/>
</dbReference>
<dbReference type="GO" id="GO:0017056">
    <property type="term" value="F:structural constituent of nuclear pore"/>
    <property type="evidence" value="ECO:0007669"/>
    <property type="project" value="InterPro"/>
</dbReference>